<keyword evidence="2" id="KW-1185">Reference proteome</keyword>
<dbReference type="AlphaFoldDB" id="A0A5B7H6B1"/>
<comment type="caution">
    <text evidence="1">The sequence shown here is derived from an EMBL/GenBank/DDBJ whole genome shotgun (WGS) entry which is preliminary data.</text>
</comment>
<sequence>MYKVAIGMVEGLLRVSHCKHWTPGQKGAIGGIVGEEAARGAVKPGNPEVDRSKEGKMELSERDVDVLRRCLEDLLFEMLNKVDKSAVERLGTTAISSVSKAEHFSQTFAKNSTLDDSGLVPPSPPLSDYFMSSIKILHNDIFHALSGLNPQKAYGPIVLKIVLLCLHLAWPNSFNFVY</sequence>
<gene>
    <name evidence="1" type="ORF">E2C01_059523</name>
</gene>
<proteinExistence type="predicted"/>
<organism evidence="1 2">
    <name type="scientific">Portunus trituberculatus</name>
    <name type="common">Swimming crab</name>
    <name type="synonym">Neptunus trituberculatus</name>
    <dbReference type="NCBI Taxonomy" id="210409"/>
    <lineage>
        <taxon>Eukaryota</taxon>
        <taxon>Metazoa</taxon>
        <taxon>Ecdysozoa</taxon>
        <taxon>Arthropoda</taxon>
        <taxon>Crustacea</taxon>
        <taxon>Multicrustacea</taxon>
        <taxon>Malacostraca</taxon>
        <taxon>Eumalacostraca</taxon>
        <taxon>Eucarida</taxon>
        <taxon>Decapoda</taxon>
        <taxon>Pleocyemata</taxon>
        <taxon>Brachyura</taxon>
        <taxon>Eubrachyura</taxon>
        <taxon>Portunoidea</taxon>
        <taxon>Portunidae</taxon>
        <taxon>Portuninae</taxon>
        <taxon>Portunus</taxon>
    </lineage>
</organism>
<evidence type="ECO:0000313" key="2">
    <source>
        <dbReference type="Proteomes" id="UP000324222"/>
    </source>
</evidence>
<accession>A0A5B7H6B1</accession>
<name>A0A5B7H6B1_PORTR</name>
<reference evidence="1 2" key="1">
    <citation type="submission" date="2019-05" db="EMBL/GenBank/DDBJ databases">
        <title>Another draft genome of Portunus trituberculatus and its Hox gene families provides insights of decapod evolution.</title>
        <authorList>
            <person name="Jeong J.-H."/>
            <person name="Song I."/>
            <person name="Kim S."/>
            <person name="Choi T."/>
            <person name="Kim D."/>
            <person name="Ryu S."/>
            <person name="Kim W."/>
        </authorList>
    </citation>
    <scope>NUCLEOTIDE SEQUENCE [LARGE SCALE GENOMIC DNA]</scope>
    <source>
        <tissue evidence="1">Muscle</tissue>
    </source>
</reference>
<protein>
    <submittedName>
        <fullName evidence="1">Uncharacterized protein</fullName>
    </submittedName>
</protein>
<dbReference type="EMBL" id="VSRR010023311">
    <property type="protein sequence ID" value="MPC65389.1"/>
    <property type="molecule type" value="Genomic_DNA"/>
</dbReference>
<dbReference type="Proteomes" id="UP000324222">
    <property type="component" value="Unassembled WGS sequence"/>
</dbReference>
<evidence type="ECO:0000313" key="1">
    <source>
        <dbReference type="EMBL" id="MPC65389.1"/>
    </source>
</evidence>